<dbReference type="PANTHER" id="PTHR23287:SF16">
    <property type="entry name" value="TECTONIN BETA-PROPELLER REPEAT-CONTAINING PROTEIN 2"/>
    <property type="match status" value="1"/>
</dbReference>
<dbReference type="Proteomes" id="UP001175271">
    <property type="component" value="Unassembled WGS sequence"/>
</dbReference>
<feature type="compositionally biased region" description="Basic and acidic residues" evidence="1">
    <location>
        <begin position="583"/>
        <end position="598"/>
    </location>
</feature>
<name>A0AA39LX12_9BILA</name>
<evidence type="ECO:0000313" key="3">
    <source>
        <dbReference type="Proteomes" id="UP001175271"/>
    </source>
</evidence>
<dbReference type="PANTHER" id="PTHR23287">
    <property type="entry name" value="RUBY-EYE2-LIKE PROTEIN"/>
    <property type="match status" value="1"/>
</dbReference>
<gene>
    <name evidence="2" type="ORF">QR680_006371</name>
</gene>
<feature type="region of interest" description="Disordered" evidence="1">
    <location>
        <begin position="564"/>
        <end position="601"/>
    </location>
</feature>
<evidence type="ECO:0000256" key="1">
    <source>
        <dbReference type="SAM" id="MobiDB-lite"/>
    </source>
</evidence>
<feature type="compositionally biased region" description="Basic residues" evidence="1">
    <location>
        <begin position="511"/>
        <end position="523"/>
    </location>
</feature>
<feature type="compositionally biased region" description="Polar residues" evidence="1">
    <location>
        <begin position="648"/>
        <end position="667"/>
    </location>
</feature>
<organism evidence="2 3">
    <name type="scientific">Steinernema hermaphroditum</name>
    <dbReference type="NCBI Taxonomy" id="289476"/>
    <lineage>
        <taxon>Eukaryota</taxon>
        <taxon>Metazoa</taxon>
        <taxon>Ecdysozoa</taxon>
        <taxon>Nematoda</taxon>
        <taxon>Chromadorea</taxon>
        <taxon>Rhabditida</taxon>
        <taxon>Tylenchina</taxon>
        <taxon>Panagrolaimomorpha</taxon>
        <taxon>Strongyloidoidea</taxon>
        <taxon>Steinernematidae</taxon>
        <taxon>Steinernema</taxon>
    </lineage>
</organism>
<dbReference type="InterPro" id="IPR015943">
    <property type="entry name" value="WD40/YVTN_repeat-like_dom_sf"/>
</dbReference>
<dbReference type="InterPro" id="IPR006624">
    <property type="entry name" value="Beta-propeller_rpt_TECPR"/>
</dbReference>
<comment type="caution">
    <text evidence="2">The sequence shown here is derived from an EMBL/GenBank/DDBJ whole genome shotgun (WGS) entry which is preliminary data.</text>
</comment>
<evidence type="ECO:0000313" key="2">
    <source>
        <dbReference type="EMBL" id="KAK0412727.1"/>
    </source>
</evidence>
<dbReference type="AlphaFoldDB" id="A0AA39LX12"/>
<dbReference type="EMBL" id="JAUCMV010000003">
    <property type="protein sequence ID" value="KAK0412727.1"/>
    <property type="molecule type" value="Genomic_DNA"/>
</dbReference>
<dbReference type="Pfam" id="PF23410">
    <property type="entry name" value="Beta-prop_VPS8"/>
    <property type="match status" value="1"/>
</dbReference>
<dbReference type="SUPFAM" id="SSF50978">
    <property type="entry name" value="WD40 repeat-like"/>
    <property type="match status" value="1"/>
</dbReference>
<dbReference type="SMART" id="SM00706">
    <property type="entry name" value="TECPR"/>
    <property type="match status" value="5"/>
</dbReference>
<sequence length="1264" mass="139610">MTESDRVFRHVDNCRAVLEQVPETFDLGTVPVRLSCIAVSEAYIAIGSRCGAIFLFNRRLQKSVRPLRTNYSEVVTRISLFSSEDADYLAAGHQSGTLVLLCLPSSAPGRNKKMRQNLQEDAHKGHTITSLQWTHDGSKLFSSDDSGLIMVTHVNFESNVFACSFVCCQEDAVLQIAFASSRLGFVTSRKCALIDVADSCTTVIEVEMRGNGTKSSPIGGICISGPSADQQTMFVAEGGERISVFNGLNGEFRKTVDLKEQLFNLSLRYCSFIYDGEDPSQGSDAASSASSLDLSPLIGRLQKVSLSDESFLISHDTFNVVFIDVASKSVRAVYDLTSVLHNDSEIADIAVDPQESFIYVLTTNKRVLRLADSRAPDFLTVAHEVVSASNLLQNGLVTSYKNASKLLSTAAPASTFLLSKLMNTVDERTLSIFASREPSSDENIENLPNGTYPANIAHLIEQHKNSKVSMTNGAIEHVVTDSEDQRAVQLQSESELVAMDEEVAPAEHGHVKVTRRKQRRGRKVVAVEKPPAIPEQRNESEDNSLPSINEEKIRRIHAALGWDTAEQNDKENLPEEAGPSSSHVDEIPAEDKTTDELKISPFLPDVASTSKKIEEEEDIEANVESGYLKILKDLEKRKELTKPLPPISTGNDSSAASTNQIDSQNSIHDVHRKQSLTTVRIINDQVDIWTRIPTPFTVTNFAVCAGYIVVCSPKKKTKYRPINMIHAPKNVDSAWASLKYTATSMALNNSASIFWRIDKGIAYSPVDHDPGTPAVASKWQIQANEGAGVIQAAVTTQNVWYLTKEGIFVQMQLPEMGILYRTECSWPVSQIAASDTAVWCIRADTGTLIIRSGLRHCPMGLDWVEAEPVGPEKLVSVALYEHSGWAIDSQGQLWFTNGVDENNPFGTSTESWLQVCSPMDAEPPAEAKKFLPVAQWSIQVCAAGVFVNVGSKMFFARSPISGHVFRHIVPMKLRLNDCFMMIAAGGLCDWKKDSLYVCRPNSEVFLFNVRKKNFMSLPLFGEKPPAITMLYAAKSELFVLDALGQVHIRKGIDSTLQPVGTEWFHMDLSHLTKKAYGAVLSIAVSTVSIWKLTSEGTIWCSDIKDIKWKKVDRPVQASNEKIDQVRVAPSGRYVWIFASASGRSWSRTNISEIYPTGKKWTEASNDPKIGDLAVGENVVWALAQGTNVLHRLRGLAAGNPAGNYWKALPARLRAISVDAVENRLWAIDSSNRIIRHETEIYPPDVVEKMDRRATTATERDFEMI</sequence>
<accession>A0AA39LX12</accession>
<reference evidence="2" key="1">
    <citation type="submission" date="2023-06" db="EMBL/GenBank/DDBJ databases">
        <title>Genomic analysis of the entomopathogenic nematode Steinernema hermaphroditum.</title>
        <authorList>
            <person name="Schwarz E.M."/>
            <person name="Heppert J.K."/>
            <person name="Baniya A."/>
            <person name="Schwartz H.T."/>
            <person name="Tan C.-H."/>
            <person name="Antoshechkin I."/>
            <person name="Sternberg P.W."/>
            <person name="Goodrich-Blair H."/>
            <person name="Dillman A.R."/>
        </authorList>
    </citation>
    <scope>NUCLEOTIDE SEQUENCE</scope>
    <source>
        <strain evidence="2">PS9179</strain>
        <tissue evidence="2">Whole animal</tissue>
    </source>
</reference>
<dbReference type="InterPro" id="IPR036322">
    <property type="entry name" value="WD40_repeat_dom_sf"/>
</dbReference>
<keyword evidence="3" id="KW-1185">Reference proteome</keyword>
<protein>
    <recommendedName>
        <fullName evidence="4">Tectonin beta-propeller repeat-containing protein 2</fullName>
    </recommendedName>
</protein>
<dbReference type="SUPFAM" id="SSF75011">
    <property type="entry name" value="3-carboxy-cis,cis-mucoante lactonizing enzyme"/>
    <property type="match status" value="1"/>
</dbReference>
<feature type="region of interest" description="Disordered" evidence="1">
    <location>
        <begin position="508"/>
        <end position="549"/>
    </location>
</feature>
<feature type="region of interest" description="Disordered" evidence="1">
    <location>
        <begin position="641"/>
        <end position="669"/>
    </location>
</feature>
<evidence type="ECO:0008006" key="4">
    <source>
        <dbReference type="Google" id="ProtNLM"/>
    </source>
</evidence>
<proteinExistence type="predicted"/>
<dbReference type="Gene3D" id="2.130.10.10">
    <property type="entry name" value="YVTN repeat-like/Quinoprotein amine dehydrogenase"/>
    <property type="match status" value="1"/>
</dbReference>